<evidence type="ECO:0000313" key="2">
    <source>
        <dbReference type="EMBL" id="BDI29010.1"/>
    </source>
</evidence>
<keyword evidence="3" id="KW-1185">Reference proteome</keyword>
<evidence type="ECO:0000313" key="3">
    <source>
        <dbReference type="Proteomes" id="UP000287394"/>
    </source>
</evidence>
<dbReference type="Pfam" id="PF07596">
    <property type="entry name" value="SBP_bac_10"/>
    <property type="match status" value="1"/>
</dbReference>
<dbReference type="OrthoDB" id="255848at2"/>
<dbReference type="InterPro" id="IPR000983">
    <property type="entry name" value="Bac_GSPG_pilin"/>
</dbReference>
<dbReference type="Proteomes" id="UP000287394">
    <property type="component" value="Chromosome"/>
</dbReference>
<dbReference type="PANTHER" id="PTHR30093:SF2">
    <property type="entry name" value="TYPE II SECRETION SYSTEM PROTEIN H"/>
    <property type="match status" value="1"/>
</dbReference>
<dbReference type="SUPFAM" id="SSF54523">
    <property type="entry name" value="Pili subunits"/>
    <property type="match status" value="1"/>
</dbReference>
<keyword evidence="1" id="KW-0488">Methylation</keyword>
<gene>
    <name evidence="2" type="ORF">CCAX7_10610</name>
</gene>
<name>A0A402CUK7_9BACT</name>
<dbReference type="InterPro" id="IPR012902">
    <property type="entry name" value="N_methyl_site"/>
</dbReference>
<dbReference type="RefSeq" id="WP_119321060.1">
    <property type="nucleotide sequence ID" value="NZ_AP025739.1"/>
</dbReference>
<dbReference type="KEGG" id="ccot:CCAX7_10610"/>
<reference evidence="2 3" key="1">
    <citation type="journal article" date="2019" name="Int. J. Syst. Evol. Microbiol.">
        <title>Capsulimonas corticalis gen. nov., sp. nov., an aerobic capsulated bacterium, of a novel bacterial order, Capsulimonadales ord. nov., of the class Armatimonadia of the phylum Armatimonadetes.</title>
        <authorList>
            <person name="Li J."/>
            <person name="Kudo C."/>
            <person name="Tonouchi A."/>
        </authorList>
    </citation>
    <scope>NUCLEOTIDE SEQUENCE [LARGE SCALE GENOMIC DNA]</scope>
    <source>
        <strain evidence="2 3">AX-7</strain>
    </source>
</reference>
<proteinExistence type="predicted"/>
<dbReference type="NCBIfam" id="TIGR02532">
    <property type="entry name" value="IV_pilin_GFxxxE"/>
    <property type="match status" value="1"/>
</dbReference>
<protein>
    <submittedName>
        <fullName evidence="2">Uncharacterized protein</fullName>
    </submittedName>
</protein>
<sequence length="247" mass="27200">MNRIERSHQGFTLIELLVVIAIIAILAAILFPVFAKAREKARQISCVSNLKQINLAILQYVQDNDESYPYCVNYLPSGNYLQYEQVFYPYVKSQQVFACPDDSGTKPPSFGAWPTAGFVDPFHVSYLINSLISPPYWASYHPATLAQFNSPASTVYFCDGGATVAADNTVSENSKVKPQGWFLQDPVADNEGCASCAHDPNNVDWAGPLPRHTGFVNTAFADGHVKSAHPAQWYYGNTPWLVPSKGG</sequence>
<dbReference type="InterPro" id="IPR045584">
    <property type="entry name" value="Pilin-like"/>
</dbReference>
<dbReference type="GO" id="GO:0015628">
    <property type="term" value="P:protein secretion by the type II secretion system"/>
    <property type="evidence" value="ECO:0007669"/>
    <property type="project" value="InterPro"/>
</dbReference>
<dbReference type="InterPro" id="IPR011453">
    <property type="entry name" value="DUF1559"/>
</dbReference>
<organism evidence="2 3">
    <name type="scientific">Capsulimonas corticalis</name>
    <dbReference type="NCBI Taxonomy" id="2219043"/>
    <lineage>
        <taxon>Bacteria</taxon>
        <taxon>Bacillati</taxon>
        <taxon>Armatimonadota</taxon>
        <taxon>Armatimonadia</taxon>
        <taxon>Capsulimonadales</taxon>
        <taxon>Capsulimonadaceae</taxon>
        <taxon>Capsulimonas</taxon>
    </lineage>
</organism>
<dbReference type="PANTHER" id="PTHR30093">
    <property type="entry name" value="GENERAL SECRETION PATHWAY PROTEIN G"/>
    <property type="match status" value="1"/>
</dbReference>
<accession>A0A402CUK7</accession>
<dbReference type="GO" id="GO:0015627">
    <property type="term" value="C:type II protein secretion system complex"/>
    <property type="evidence" value="ECO:0007669"/>
    <property type="project" value="InterPro"/>
</dbReference>
<dbReference type="EMBL" id="AP025739">
    <property type="protein sequence ID" value="BDI29010.1"/>
    <property type="molecule type" value="Genomic_DNA"/>
</dbReference>
<dbReference type="PROSITE" id="PS00409">
    <property type="entry name" value="PROKAR_NTER_METHYL"/>
    <property type="match status" value="1"/>
</dbReference>
<dbReference type="PRINTS" id="PR00813">
    <property type="entry name" value="BCTERIALGSPG"/>
</dbReference>
<dbReference type="Gene3D" id="3.30.700.10">
    <property type="entry name" value="Glycoprotein, Type 4 Pilin"/>
    <property type="match status" value="1"/>
</dbReference>
<evidence type="ECO:0000256" key="1">
    <source>
        <dbReference type="ARBA" id="ARBA00022481"/>
    </source>
</evidence>
<dbReference type="AlphaFoldDB" id="A0A402CUK7"/>
<dbReference type="Pfam" id="PF07963">
    <property type="entry name" value="N_methyl"/>
    <property type="match status" value="1"/>
</dbReference>